<keyword evidence="2" id="KW-1185">Reference proteome</keyword>
<reference evidence="1" key="1">
    <citation type="submission" date="2019-04" db="EMBL/GenBank/DDBJ databases">
        <title>Sequencing of skin fungus with MAO and IRED activity.</title>
        <authorList>
            <person name="Marsaioli A.J."/>
            <person name="Bonatto J.M.C."/>
            <person name="Reis Junior O."/>
        </authorList>
    </citation>
    <scope>NUCLEOTIDE SEQUENCE</scope>
    <source>
        <strain evidence="1">28M1</strain>
    </source>
</reference>
<dbReference type="EMBL" id="SWKV01000048">
    <property type="protein sequence ID" value="KAF3036677.1"/>
    <property type="molecule type" value="Genomic_DNA"/>
</dbReference>
<sequence>MSICHDSSVAELETLVHKVYGECDAARAATGTSFAKCDKEFQKIEPLLHDQRELIHKSEHALAEHKVSIVAPHILTAHEKLPNVELKLKVAEFEQQRKIDECKRLHAKHLDASKKEIRFMKENKQLTKKVETLTAQREGEATPQEQTPHKENKELKKQLALLQAQLESKTEECKSNDQVIEDIREDFVAYQSIIDDTWSHRHDSCNELTDALDEQCSILIKERDTLEADLYTLHHKNNILAMERDNLQEQFNKSIKAHKTELEDIDTSKCKGSSRCTLRVVHLERALRISRTAEARAIQLVDQVNHDRMVA</sequence>
<name>A0A9P5BZW2_9PLEO</name>
<gene>
    <name evidence="1" type="ORF">E8E12_004113</name>
</gene>
<comment type="caution">
    <text evidence="1">The sequence shown here is derived from an EMBL/GenBank/DDBJ whole genome shotgun (WGS) entry which is preliminary data.</text>
</comment>
<dbReference type="AlphaFoldDB" id="A0A9P5BZW2"/>
<evidence type="ECO:0000313" key="2">
    <source>
        <dbReference type="Proteomes" id="UP000758155"/>
    </source>
</evidence>
<dbReference type="OrthoDB" id="3791457at2759"/>
<proteinExistence type="predicted"/>
<dbReference type="Proteomes" id="UP000758155">
    <property type="component" value="Unassembled WGS sequence"/>
</dbReference>
<evidence type="ECO:0000313" key="1">
    <source>
        <dbReference type="EMBL" id="KAF3036677.1"/>
    </source>
</evidence>
<accession>A0A9P5BZW2</accession>
<protein>
    <submittedName>
        <fullName evidence="1">Uncharacterized protein</fullName>
    </submittedName>
</protein>
<organism evidence="1 2">
    <name type="scientific">Didymella heteroderae</name>
    <dbReference type="NCBI Taxonomy" id="1769908"/>
    <lineage>
        <taxon>Eukaryota</taxon>
        <taxon>Fungi</taxon>
        <taxon>Dikarya</taxon>
        <taxon>Ascomycota</taxon>
        <taxon>Pezizomycotina</taxon>
        <taxon>Dothideomycetes</taxon>
        <taxon>Pleosporomycetidae</taxon>
        <taxon>Pleosporales</taxon>
        <taxon>Pleosporineae</taxon>
        <taxon>Didymellaceae</taxon>
        <taxon>Didymella</taxon>
    </lineage>
</organism>